<accession>A0ABP5FCU5</accession>
<proteinExistence type="predicted"/>
<reference evidence="2" key="1">
    <citation type="journal article" date="2019" name="Int. J. Syst. Evol. Microbiol.">
        <title>The Global Catalogue of Microorganisms (GCM) 10K type strain sequencing project: providing services to taxonomists for standard genome sequencing and annotation.</title>
        <authorList>
            <consortium name="The Broad Institute Genomics Platform"/>
            <consortium name="The Broad Institute Genome Sequencing Center for Infectious Disease"/>
            <person name="Wu L."/>
            <person name="Ma J."/>
        </authorList>
    </citation>
    <scope>NUCLEOTIDE SEQUENCE [LARGE SCALE GENOMIC DNA]</scope>
    <source>
        <strain evidence="2">JCM 16014</strain>
    </source>
</reference>
<evidence type="ECO:0008006" key="3">
    <source>
        <dbReference type="Google" id="ProtNLM"/>
    </source>
</evidence>
<sequence>MGRLRKDGCVSTLRGGQVSSGDSGLPIEFVTAVAAQAAATSAAAFFAADQARAAAKGRDGERLLSALLAGPFQESAPTWLLEEAIARGLGEGDPQWAGSGIELAASALTHPDCAEDTRARALQKCTEIQLAHFGTTRRPTILAEASAAELRRRSPTPVPMTRELLTQPTPPQLVLRNERLTDVVFDAAFELLPTRPERRKDADLDSREEYKQYQDRFDAWETMWKGVLQHHPERHRSIVERTENGPANHIIRHLLQGALPWTVEPALLRELASANLDRFHAAILTTQLCRALRAGLSREDARKEFADRIDALPEDDRQWVTVFLDKEEFDPELGCQETADWASSAAENQWRLLLNPTKAKPGYGGDPYTWRTDAEDLADLGRCFAETVLPALEMWEPDRYGPINRAAQLRWVADVLTHLPEVTETVKAAVRPIVADARKGRNQRGSYSHGSYEDRNQLDALITNIEKIIADPAPAVAARRSALGDPAHVSVRDMTTVPASTLADYLLRHAGNDELVEKALLAIASSNTYPPRADFAEVLNQHSDPRQAIHTLTYNLRRRLGGNPPAREAWTREVLALPSIDAETIRALPAWTALKIGGGHIGRAHPEIVDFVTETLGEDTSAWQRLAQSPISYTGPNAWLRLGDVLDCAQSGAPWPAPPPAR</sequence>
<organism evidence="1 2">
    <name type="scientific">Catenulispora yoronensis</name>
    <dbReference type="NCBI Taxonomy" id="450799"/>
    <lineage>
        <taxon>Bacteria</taxon>
        <taxon>Bacillati</taxon>
        <taxon>Actinomycetota</taxon>
        <taxon>Actinomycetes</taxon>
        <taxon>Catenulisporales</taxon>
        <taxon>Catenulisporaceae</taxon>
        <taxon>Catenulispora</taxon>
    </lineage>
</organism>
<evidence type="ECO:0000313" key="1">
    <source>
        <dbReference type="EMBL" id="GAA2021155.1"/>
    </source>
</evidence>
<gene>
    <name evidence="1" type="ORF">GCM10009839_17540</name>
</gene>
<dbReference type="Proteomes" id="UP001500751">
    <property type="component" value="Unassembled WGS sequence"/>
</dbReference>
<dbReference type="EMBL" id="BAAAQN010000007">
    <property type="protein sequence ID" value="GAA2021155.1"/>
    <property type="molecule type" value="Genomic_DNA"/>
</dbReference>
<name>A0ABP5FCU5_9ACTN</name>
<keyword evidence="2" id="KW-1185">Reference proteome</keyword>
<evidence type="ECO:0000313" key="2">
    <source>
        <dbReference type="Proteomes" id="UP001500751"/>
    </source>
</evidence>
<protein>
    <recommendedName>
        <fullName evidence="3">DUF4132 domain-containing protein</fullName>
    </recommendedName>
</protein>
<comment type="caution">
    <text evidence="1">The sequence shown here is derived from an EMBL/GenBank/DDBJ whole genome shotgun (WGS) entry which is preliminary data.</text>
</comment>